<evidence type="ECO:0000313" key="7">
    <source>
        <dbReference type="Proteomes" id="UP000316562"/>
    </source>
</evidence>
<comment type="cofactor">
    <cofactor evidence="1">
        <name>pyridoxal 5'-phosphate</name>
        <dbReference type="ChEBI" id="CHEBI:597326"/>
    </cofactor>
</comment>
<accession>A0A519BJD3</accession>
<keyword evidence="3 6" id="KW-0808">Transferase</keyword>
<protein>
    <submittedName>
        <fullName evidence="6">Aminotransferase class I/II-fold pyridoxal phosphate-dependent enzyme</fullName>
    </submittedName>
</protein>
<reference evidence="6 7" key="1">
    <citation type="journal article" date="2019" name="ISME J.">
        <title>Insights into ecological role of a new deltaproteobacterial order Candidatus Acidulodesulfobacterales by metagenomics and metatranscriptomics.</title>
        <authorList>
            <person name="Tan S."/>
            <person name="Liu J."/>
            <person name="Fang Y."/>
            <person name="Hedlund B.P."/>
            <person name="Lian Z.H."/>
            <person name="Huang L.Y."/>
            <person name="Li J.T."/>
            <person name="Huang L.N."/>
            <person name="Li W.J."/>
            <person name="Jiang H.C."/>
            <person name="Dong H.L."/>
            <person name="Shu W.S."/>
        </authorList>
    </citation>
    <scope>NUCLEOTIDE SEQUENCE [LARGE SCALE GENOMIC DNA]</scope>
    <source>
        <strain evidence="6">AP2</strain>
    </source>
</reference>
<name>A0A519BJD3_ACIG2</name>
<organism evidence="6 7">
    <name type="scientific">Acididesulfobacter guangdongensis</name>
    <dbReference type="NCBI Taxonomy" id="2597225"/>
    <lineage>
        <taxon>Bacteria</taxon>
        <taxon>Deltaproteobacteria</taxon>
        <taxon>Candidatus Acidulodesulfobacterales</taxon>
        <taxon>Candidatus Acididesulfobacter</taxon>
    </lineage>
</organism>
<evidence type="ECO:0000256" key="3">
    <source>
        <dbReference type="ARBA" id="ARBA00022679"/>
    </source>
</evidence>
<dbReference type="InterPro" id="IPR015424">
    <property type="entry name" value="PyrdxlP-dep_Trfase"/>
</dbReference>
<dbReference type="Gene3D" id="3.40.640.10">
    <property type="entry name" value="Type I PLP-dependent aspartate aminotransferase-like (Major domain)"/>
    <property type="match status" value="1"/>
</dbReference>
<evidence type="ECO:0000313" key="6">
    <source>
        <dbReference type="EMBL" id="RZD17383.1"/>
    </source>
</evidence>
<evidence type="ECO:0000256" key="1">
    <source>
        <dbReference type="ARBA" id="ARBA00001933"/>
    </source>
</evidence>
<dbReference type="InterPro" id="IPR004839">
    <property type="entry name" value="Aminotransferase_I/II_large"/>
</dbReference>
<comment type="caution">
    <text evidence="6">The sequence shown here is derived from an EMBL/GenBank/DDBJ whole genome shotgun (WGS) entry which is preliminary data.</text>
</comment>
<proteinExistence type="predicted"/>
<dbReference type="PANTHER" id="PTHR42885">
    <property type="entry name" value="HISTIDINOL-PHOSPHATE AMINOTRANSFERASE-RELATED"/>
    <property type="match status" value="1"/>
</dbReference>
<keyword evidence="4" id="KW-0663">Pyridoxal phosphate</keyword>
<feature type="domain" description="Aminotransferase class I/classII large" evidence="5">
    <location>
        <begin position="27"/>
        <end position="367"/>
    </location>
</feature>
<sequence length="378" mass="43888">MKIDNFIKESVINLKPYMPVEIEQDYNLLKLDANESNYTLNKSLKKKYADFIKGTLINLYPDSGNKRLIRLLENHYSARSDNFIFGNGSDELISIILASLKKDIIVNIPYPTFSMYEIIAKYNDLKVNNINLLEDFFELPPDILNQGAADTACEKRLNCYDDEKTENSGGQKNIYFFAYPNNPTGNHFSSDILLNLLDGKNNIVVIDEAYLMFSDKESFIKYLNKYENLIVLKTFSKIGLAGLRFGMLFAGDKLINEFKKIKLPYNINSLTLASIEFFLNNYIFFEKNIHKTVVQRDKLFLKLKKLNFINVYKSDANFIFFGLIDEKIKSAFDAFLKKHNVAIRNFTGRFENFYRITVGLPSENDKIIEYFKEFDSTK</sequence>
<dbReference type="SUPFAM" id="SSF53383">
    <property type="entry name" value="PLP-dependent transferases"/>
    <property type="match status" value="1"/>
</dbReference>
<dbReference type="CDD" id="cd00609">
    <property type="entry name" value="AAT_like"/>
    <property type="match status" value="1"/>
</dbReference>
<dbReference type="Pfam" id="PF00155">
    <property type="entry name" value="Aminotran_1_2"/>
    <property type="match status" value="1"/>
</dbReference>
<dbReference type="Gene3D" id="3.90.1150.10">
    <property type="entry name" value="Aspartate Aminotransferase, domain 1"/>
    <property type="match status" value="1"/>
</dbReference>
<dbReference type="GO" id="GO:0030170">
    <property type="term" value="F:pyridoxal phosphate binding"/>
    <property type="evidence" value="ECO:0007669"/>
    <property type="project" value="InterPro"/>
</dbReference>
<evidence type="ECO:0000259" key="5">
    <source>
        <dbReference type="Pfam" id="PF00155"/>
    </source>
</evidence>
<dbReference type="GO" id="GO:0008483">
    <property type="term" value="F:transaminase activity"/>
    <property type="evidence" value="ECO:0007669"/>
    <property type="project" value="UniProtKB-KW"/>
</dbReference>
<evidence type="ECO:0000256" key="2">
    <source>
        <dbReference type="ARBA" id="ARBA00022576"/>
    </source>
</evidence>
<dbReference type="AlphaFoldDB" id="A0A519BJD3"/>
<dbReference type="InterPro" id="IPR015422">
    <property type="entry name" value="PyrdxlP-dep_Trfase_small"/>
</dbReference>
<evidence type="ECO:0000256" key="4">
    <source>
        <dbReference type="ARBA" id="ARBA00022898"/>
    </source>
</evidence>
<keyword evidence="2 6" id="KW-0032">Aminotransferase</keyword>
<gene>
    <name evidence="6" type="ORF">EVJ46_03915</name>
</gene>
<dbReference type="EMBL" id="SGBC01000001">
    <property type="protein sequence ID" value="RZD17383.1"/>
    <property type="molecule type" value="Genomic_DNA"/>
</dbReference>
<dbReference type="InterPro" id="IPR015421">
    <property type="entry name" value="PyrdxlP-dep_Trfase_major"/>
</dbReference>
<dbReference type="PANTHER" id="PTHR42885:SF2">
    <property type="entry name" value="HISTIDINOL-PHOSPHATE AMINOTRANSFERASE"/>
    <property type="match status" value="1"/>
</dbReference>
<dbReference type="Proteomes" id="UP000316562">
    <property type="component" value="Unassembled WGS sequence"/>
</dbReference>